<evidence type="ECO:0000313" key="10">
    <source>
        <dbReference type="EMBL" id="CAI8006948.1"/>
    </source>
</evidence>
<dbReference type="GO" id="GO:0072594">
    <property type="term" value="P:establishment of protein localization to organelle"/>
    <property type="evidence" value="ECO:0007669"/>
    <property type="project" value="TreeGrafter"/>
</dbReference>
<dbReference type="GO" id="GO:0031902">
    <property type="term" value="C:late endosome membrane"/>
    <property type="evidence" value="ECO:0007669"/>
    <property type="project" value="TreeGrafter"/>
</dbReference>
<evidence type="ECO:0000256" key="7">
    <source>
        <dbReference type="SAM" id="MobiDB-lite"/>
    </source>
</evidence>
<proteinExistence type="predicted"/>
<accession>A0AA35RA19</accession>
<feature type="region of interest" description="Disordered" evidence="7">
    <location>
        <begin position="48"/>
        <end position="88"/>
    </location>
</feature>
<evidence type="ECO:0000256" key="9">
    <source>
        <dbReference type="SAM" id="SignalP"/>
    </source>
</evidence>
<reference evidence="10" key="1">
    <citation type="submission" date="2023-03" db="EMBL/GenBank/DDBJ databases">
        <authorList>
            <person name="Steffen K."/>
            <person name="Cardenas P."/>
        </authorList>
    </citation>
    <scope>NUCLEOTIDE SEQUENCE</scope>
</reference>
<dbReference type="AlphaFoldDB" id="A0AA35RA19"/>
<feature type="transmembrane region" description="Helical" evidence="8">
    <location>
        <begin position="285"/>
        <end position="306"/>
    </location>
</feature>
<evidence type="ECO:0000256" key="1">
    <source>
        <dbReference type="ARBA" id="ARBA00004251"/>
    </source>
</evidence>
<dbReference type="PANTHER" id="PTHR11506:SF35">
    <property type="entry name" value="LYSOSOME-ASSOCIATED MEMBRANE GLYCOPROTEIN 5"/>
    <property type="match status" value="1"/>
</dbReference>
<evidence type="ECO:0000313" key="11">
    <source>
        <dbReference type="Proteomes" id="UP001174909"/>
    </source>
</evidence>
<sequence>MRRPEDSVLLIIVVGLIIAVAFAEEPKVNEPSITTTWISESTIASVHPTSSITPTSSSSTTSTETRTSTHIVPTVTTSSTPSPTPTHNGVFYNVPDNEDRNRSCILFSAEMIQVTLNYVTINGTIQPKVFNLYNSSMELNLNESHCTKDDRGWAYLTIDWRTTPTSSATQSLTFYFARQEYTWKLGIIKLVLNTTDNDFPNIKSLAEFHFQYEKVVFENEYERSYKCDKSQRFGLENTDASVTVINVTTVALMPVWRIQAFEFRKENEFGNARICPQSIAKNIKLPAIVGGVLFLFLSAVVVVYIISRFRRRKLASYAALK</sequence>
<name>A0AA35RA19_GEOBA</name>
<dbReference type="GO" id="GO:0005765">
    <property type="term" value="C:lysosomal membrane"/>
    <property type="evidence" value="ECO:0007669"/>
    <property type="project" value="TreeGrafter"/>
</dbReference>
<evidence type="ECO:0000256" key="8">
    <source>
        <dbReference type="SAM" id="Phobius"/>
    </source>
</evidence>
<feature type="chain" id="PRO_5041207043" description="Lysosome-associated membrane glycoprotein 1" evidence="9">
    <location>
        <begin position="24"/>
        <end position="321"/>
    </location>
</feature>
<gene>
    <name evidence="10" type="ORF">GBAR_LOCUS4984</name>
</gene>
<feature type="compositionally biased region" description="Low complexity" evidence="7">
    <location>
        <begin position="48"/>
        <end position="87"/>
    </location>
</feature>
<keyword evidence="4 8" id="KW-1133">Transmembrane helix</keyword>
<evidence type="ECO:0000256" key="3">
    <source>
        <dbReference type="ARBA" id="ARBA00022729"/>
    </source>
</evidence>
<dbReference type="GO" id="GO:0005886">
    <property type="term" value="C:plasma membrane"/>
    <property type="evidence" value="ECO:0007669"/>
    <property type="project" value="TreeGrafter"/>
</dbReference>
<evidence type="ECO:0000256" key="5">
    <source>
        <dbReference type="ARBA" id="ARBA00023136"/>
    </source>
</evidence>
<organism evidence="10 11">
    <name type="scientific">Geodia barretti</name>
    <name type="common">Barrett's horny sponge</name>
    <dbReference type="NCBI Taxonomy" id="519541"/>
    <lineage>
        <taxon>Eukaryota</taxon>
        <taxon>Metazoa</taxon>
        <taxon>Porifera</taxon>
        <taxon>Demospongiae</taxon>
        <taxon>Heteroscleromorpha</taxon>
        <taxon>Tetractinellida</taxon>
        <taxon>Astrophorina</taxon>
        <taxon>Geodiidae</taxon>
        <taxon>Geodia</taxon>
    </lineage>
</organism>
<comment type="subcellular location">
    <subcellularLocation>
        <location evidence="1">Cell membrane</location>
        <topology evidence="1">Single-pass type I membrane protein</topology>
    </subcellularLocation>
</comment>
<dbReference type="InterPro" id="IPR002000">
    <property type="entry name" value="Lysosome-assoc_membr_glycop"/>
</dbReference>
<protein>
    <recommendedName>
        <fullName evidence="12">Lysosome-associated membrane glycoprotein 1</fullName>
    </recommendedName>
</protein>
<dbReference type="Proteomes" id="UP001174909">
    <property type="component" value="Unassembled WGS sequence"/>
</dbReference>
<keyword evidence="11" id="KW-1185">Reference proteome</keyword>
<evidence type="ECO:0000256" key="6">
    <source>
        <dbReference type="ARBA" id="ARBA00023180"/>
    </source>
</evidence>
<keyword evidence="3 9" id="KW-0732">Signal</keyword>
<dbReference type="PANTHER" id="PTHR11506">
    <property type="entry name" value="LYSOSOME-ASSOCIATED MEMBRANE GLYCOPROTEIN"/>
    <property type="match status" value="1"/>
</dbReference>
<evidence type="ECO:0000256" key="4">
    <source>
        <dbReference type="ARBA" id="ARBA00022989"/>
    </source>
</evidence>
<evidence type="ECO:0000256" key="2">
    <source>
        <dbReference type="ARBA" id="ARBA00022692"/>
    </source>
</evidence>
<keyword evidence="6" id="KW-0325">Glycoprotein</keyword>
<keyword evidence="5 8" id="KW-0472">Membrane</keyword>
<keyword evidence="2 8" id="KW-0812">Transmembrane</keyword>
<dbReference type="EMBL" id="CASHTH010000737">
    <property type="protein sequence ID" value="CAI8006948.1"/>
    <property type="molecule type" value="Genomic_DNA"/>
</dbReference>
<evidence type="ECO:0008006" key="12">
    <source>
        <dbReference type="Google" id="ProtNLM"/>
    </source>
</evidence>
<comment type="caution">
    <text evidence="10">The sequence shown here is derived from an EMBL/GenBank/DDBJ whole genome shotgun (WGS) entry which is preliminary data.</text>
</comment>
<dbReference type="Gene3D" id="2.40.160.110">
    <property type="match status" value="1"/>
</dbReference>
<feature type="signal peptide" evidence="9">
    <location>
        <begin position="1"/>
        <end position="23"/>
    </location>
</feature>